<keyword evidence="2 5" id="KW-0808">Transferase</keyword>
<gene>
    <name evidence="4" type="ORF">BCF38_101588</name>
    <name evidence="5" type="ORF">SAMN05421539_101588</name>
</gene>
<keyword evidence="6" id="KW-1185">Reference proteome</keyword>
<dbReference type="GO" id="GO:0019878">
    <property type="term" value="P:lysine biosynthetic process via aminoadipic acid"/>
    <property type="evidence" value="ECO:0007669"/>
    <property type="project" value="TreeGrafter"/>
</dbReference>
<comment type="similarity">
    <text evidence="1">Belongs to the P-Pant transferase superfamily. Gsp/Sfp/HetI/AcpT family.</text>
</comment>
<evidence type="ECO:0000313" key="4">
    <source>
        <dbReference type="EMBL" id="PWJ22178.1"/>
    </source>
</evidence>
<dbReference type="AlphaFoldDB" id="A0A2Y9A3M4"/>
<dbReference type="PANTHER" id="PTHR12215:SF10">
    <property type="entry name" value="L-AMINOADIPATE-SEMIALDEHYDE DEHYDROGENASE-PHOSPHOPANTETHEINYL TRANSFERASE"/>
    <property type="match status" value="1"/>
</dbReference>
<feature type="domain" description="4'-phosphopantetheinyl transferase" evidence="3">
    <location>
        <begin position="52"/>
        <end position="145"/>
    </location>
</feature>
<dbReference type="InterPro" id="IPR037143">
    <property type="entry name" value="4-PPantetheinyl_Trfase_dom_sf"/>
</dbReference>
<dbReference type="InterPro" id="IPR050559">
    <property type="entry name" value="P-Pant_transferase_sf"/>
</dbReference>
<dbReference type="RefSeq" id="WP_109562756.1">
    <property type="nucleotide sequence ID" value="NZ_QGDJ01000001.1"/>
</dbReference>
<reference evidence="4 6" key="2">
    <citation type="submission" date="2018-03" db="EMBL/GenBank/DDBJ databases">
        <title>Genomic Encyclopedia of Archaeal and Bacterial Type Strains, Phase II (KMG-II): from individual species to whole genera.</title>
        <authorList>
            <person name="Goeker M."/>
        </authorList>
    </citation>
    <scope>NUCLEOTIDE SEQUENCE [LARGE SCALE GENOMIC DNA]</scope>
    <source>
        <strain evidence="4 6">DSM 25227</strain>
    </source>
</reference>
<evidence type="ECO:0000313" key="6">
    <source>
        <dbReference type="Proteomes" id="UP000245839"/>
    </source>
</evidence>
<sequence length="200" mass="20867">MREVLARWRGCSPAALSFETGKAGKPRLAGGPEFNLSHSGGIACLAVHSDRPLGVDIEAPRPVEEAVAERFFSAAEQAELSALPPEMWRGGFFRCWTRKEAVVKALGLGMGAPLDRFDVTLTPGAPARVTRCEIGPPGPWQLTDLALPGGMVGAVAARGAPLDVGVAEAPADLAVQVCAPAKASISAAISSTPIRFDRET</sequence>
<name>A0A2Y9A3M4_9RHOB</name>
<evidence type="ECO:0000259" key="3">
    <source>
        <dbReference type="Pfam" id="PF01648"/>
    </source>
</evidence>
<protein>
    <submittedName>
        <fullName evidence="5">4'-phosphopantetheinyl transferase</fullName>
    </submittedName>
</protein>
<dbReference type="Proteomes" id="UP000245839">
    <property type="component" value="Unassembled WGS sequence"/>
</dbReference>
<dbReference type="EMBL" id="UETC01000001">
    <property type="protein sequence ID" value="SSA38456.1"/>
    <property type="molecule type" value="Genomic_DNA"/>
</dbReference>
<dbReference type="Pfam" id="PF01648">
    <property type="entry name" value="ACPS"/>
    <property type="match status" value="1"/>
</dbReference>
<dbReference type="PANTHER" id="PTHR12215">
    <property type="entry name" value="PHOSPHOPANTETHEINE TRANSFERASE"/>
    <property type="match status" value="1"/>
</dbReference>
<evidence type="ECO:0000256" key="2">
    <source>
        <dbReference type="ARBA" id="ARBA00022679"/>
    </source>
</evidence>
<dbReference type="EMBL" id="QGDJ01000001">
    <property type="protein sequence ID" value="PWJ22178.1"/>
    <property type="molecule type" value="Genomic_DNA"/>
</dbReference>
<evidence type="ECO:0000313" key="7">
    <source>
        <dbReference type="Proteomes" id="UP000251571"/>
    </source>
</evidence>
<dbReference type="InterPro" id="IPR008278">
    <property type="entry name" value="4-PPantetheinyl_Trfase_dom"/>
</dbReference>
<organism evidence="5 7">
    <name type="scientific">Jannaschia seohaensis</name>
    <dbReference type="NCBI Taxonomy" id="475081"/>
    <lineage>
        <taxon>Bacteria</taxon>
        <taxon>Pseudomonadati</taxon>
        <taxon>Pseudomonadota</taxon>
        <taxon>Alphaproteobacteria</taxon>
        <taxon>Rhodobacterales</taxon>
        <taxon>Roseobacteraceae</taxon>
        <taxon>Jannaschia</taxon>
    </lineage>
</organism>
<dbReference type="GO" id="GO:0000287">
    <property type="term" value="F:magnesium ion binding"/>
    <property type="evidence" value="ECO:0007669"/>
    <property type="project" value="InterPro"/>
</dbReference>
<reference evidence="5 7" key="1">
    <citation type="submission" date="2016-10" db="EMBL/GenBank/DDBJ databases">
        <authorList>
            <person name="Cai Z."/>
        </authorList>
    </citation>
    <scope>NUCLEOTIDE SEQUENCE [LARGE SCALE GENOMIC DNA]</scope>
    <source>
        <strain evidence="5 7">DSM 25227</strain>
    </source>
</reference>
<evidence type="ECO:0000313" key="5">
    <source>
        <dbReference type="EMBL" id="SSA38456.1"/>
    </source>
</evidence>
<proteinExistence type="inferred from homology"/>
<dbReference type="GO" id="GO:0005829">
    <property type="term" value="C:cytosol"/>
    <property type="evidence" value="ECO:0007669"/>
    <property type="project" value="TreeGrafter"/>
</dbReference>
<dbReference type="OrthoDB" id="9808281at2"/>
<dbReference type="GO" id="GO:0008897">
    <property type="term" value="F:holo-[acyl-carrier-protein] synthase activity"/>
    <property type="evidence" value="ECO:0007669"/>
    <property type="project" value="InterPro"/>
</dbReference>
<dbReference type="Proteomes" id="UP000251571">
    <property type="component" value="Unassembled WGS sequence"/>
</dbReference>
<evidence type="ECO:0000256" key="1">
    <source>
        <dbReference type="ARBA" id="ARBA00010990"/>
    </source>
</evidence>
<accession>A0A2Y9A3M4</accession>
<dbReference type="Gene3D" id="3.90.470.20">
    <property type="entry name" value="4'-phosphopantetheinyl transferase domain"/>
    <property type="match status" value="1"/>
</dbReference>
<dbReference type="SUPFAM" id="SSF56214">
    <property type="entry name" value="4'-phosphopantetheinyl transferase"/>
    <property type="match status" value="2"/>
</dbReference>